<reference evidence="5" key="1">
    <citation type="submission" date="2012-02" db="EMBL/GenBank/DDBJ databases">
        <title>Complete genome sequence of Rickettsia australis strain Cutlack.</title>
        <authorList>
            <person name="Johnson S.L."/>
            <person name="Munk A.C."/>
            <person name="Han S."/>
            <person name="Bruce D.C."/>
            <person name="Dasch G.A."/>
        </authorList>
    </citation>
    <scope>NUCLEOTIDE SEQUENCE [LARGE SCALE GENOMIC DNA]</scope>
    <source>
        <strain evidence="5">Cutlack</strain>
    </source>
</reference>
<evidence type="ECO:0000313" key="4">
    <source>
        <dbReference type="EMBL" id="AFC70669.1"/>
    </source>
</evidence>
<gene>
    <name evidence="4" type="ordered locus">MC5_01310</name>
</gene>
<proteinExistence type="inferred from homology"/>
<keyword evidence="3" id="KW-0326">Glycosidase</keyword>
<evidence type="ECO:0000256" key="2">
    <source>
        <dbReference type="ARBA" id="ARBA00022638"/>
    </source>
</evidence>
<dbReference type="InterPro" id="IPR002196">
    <property type="entry name" value="Glyco_hydro_24"/>
</dbReference>
<evidence type="ECO:0000256" key="3">
    <source>
        <dbReference type="RuleBase" id="RU003788"/>
    </source>
</evidence>
<dbReference type="AlphaFoldDB" id="H8K9E9"/>
<keyword evidence="3" id="KW-0378">Hydrolase</keyword>
<dbReference type="EC" id="3.2.1.17" evidence="3"/>
<dbReference type="Gene3D" id="1.10.530.40">
    <property type="match status" value="1"/>
</dbReference>
<keyword evidence="2 3" id="KW-0081">Bacteriolytic enzyme</keyword>
<dbReference type="Pfam" id="PF00959">
    <property type="entry name" value="Phage_lysozyme"/>
    <property type="match status" value="1"/>
</dbReference>
<comment type="similarity">
    <text evidence="3">Belongs to the glycosyl hydrolase 24 family.</text>
</comment>
<protein>
    <recommendedName>
        <fullName evidence="3">Lysozyme</fullName>
        <ecNumber evidence="3">3.2.1.17</ecNumber>
    </recommendedName>
</protein>
<dbReference type="Proteomes" id="UP000007589">
    <property type="component" value="Chromosome"/>
</dbReference>
<dbReference type="HOGENOM" id="CLU_204653_0_0_5"/>
<evidence type="ECO:0000256" key="1">
    <source>
        <dbReference type="ARBA" id="ARBA00022529"/>
    </source>
</evidence>
<dbReference type="GO" id="GO:0042742">
    <property type="term" value="P:defense response to bacterium"/>
    <property type="evidence" value="ECO:0007669"/>
    <property type="project" value="UniProtKB-KW"/>
</dbReference>
<dbReference type="KEGG" id="rau:MC5_01310"/>
<keyword evidence="5" id="KW-1185">Reference proteome</keyword>
<name>H8K9E9_RICAC</name>
<dbReference type="GO" id="GO:0016998">
    <property type="term" value="P:cell wall macromolecule catabolic process"/>
    <property type="evidence" value="ECO:0007669"/>
    <property type="project" value="InterPro"/>
</dbReference>
<keyword evidence="1 3" id="KW-0929">Antimicrobial</keyword>
<dbReference type="GO" id="GO:0009253">
    <property type="term" value="P:peptidoglycan catabolic process"/>
    <property type="evidence" value="ECO:0007669"/>
    <property type="project" value="InterPro"/>
</dbReference>
<dbReference type="GO" id="GO:0031640">
    <property type="term" value="P:killing of cells of another organism"/>
    <property type="evidence" value="ECO:0007669"/>
    <property type="project" value="UniProtKB-KW"/>
</dbReference>
<organism evidence="4 5">
    <name type="scientific">Rickettsia australis (strain Cutlack)</name>
    <dbReference type="NCBI Taxonomy" id="1105110"/>
    <lineage>
        <taxon>Bacteria</taxon>
        <taxon>Pseudomonadati</taxon>
        <taxon>Pseudomonadota</taxon>
        <taxon>Alphaproteobacteria</taxon>
        <taxon>Rickettsiales</taxon>
        <taxon>Rickettsiaceae</taxon>
        <taxon>Rickettsieae</taxon>
        <taxon>Rickettsia</taxon>
        <taxon>spotted fever group</taxon>
    </lineage>
</organism>
<dbReference type="GO" id="GO:0003796">
    <property type="term" value="F:lysozyme activity"/>
    <property type="evidence" value="ECO:0007669"/>
    <property type="project" value="UniProtKB-EC"/>
</dbReference>
<sequence>MNAANELPRWVHAKGGVKLQGLVKRRNLERSLFLSEACTASIANEIVVT</sequence>
<comment type="catalytic activity">
    <reaction evidence="3">
        <text>Hydrolysis of (1-&gt;4)-beta-linkages between N-acetylmuramic acid and N-acetyl-D-glucosamine residues in a peptidoglycan and between N-acetyl-D-glucosamine residues in chitodextrins.</text>
        <dbReference type="EC" id="3.2.1.17"/>
    </reaction>
</comment>
<accession>H8K9E9</accession>
<evidence type="ECO:0000313" key="5">
    <source>
        <dbReference type="Proteomes" id="UP000007589"/>
    </source>
</evidence>
<dbReference type="InterPro" id="IPR023346">
    <property type="entry name" value="Lysozyme-like_dom_sf"/>
</dbReference>
<dbReference type="SUPFAM" id="SSF53955">
    <property type="entry name" value="Lysozyme-like"/>
    <property type="match status" value="1"/>
</dbReference>
<dbReference type="EMBL" id="CP003338">
    <property type="protein sequence ID" value="AFC70669.1"/>
    <property type="molecule type" value="Genomic_DNA"/>
</dbReference>
<dbReference type="InterPro" id="IPR023347">
    <property type="entry name" value="Lysozyme_dom_sf"/>
</dbReference>